<dbReference type="WBParaSite" id="RSKR_0000277600.1">
    <property type="protein sequence ID" value="RSKR_0000277600.1"/>
    <property type="gene ID" value="RSKR_0000277600"/>
</dbReference>
<evidence type="ECO:0000313" key="1">
    <source>
        <dbReference type="Proteomes" id="UP000095286"/>
    </source>
</evidence>
<sequence length="469" mass="54308">MIYQYFPNLFEASLFNDAELAFSDGSMKVSRMILAGHSKYFFNLLTKDVTKTKFDIKNLKLADFKVYYEYVHSGDDFKIDGDKIVAFLQVQIKLNLPDIRIKLNEWIMNKEFIIYQGIFYENSSRSELEEYHNLIEQLITTNFKALCEIKAFDSFSRDNFLRLMRKDFIKNKDQGIILDIIARWVEYDFSNRKSDWLDLVSQIDYTKVELGGLHSNQSVVEIDIKQNSVKRIGNLSIGKNGHCSEKIGNDVFVLGDENSKKIEKYNLESNKSEVLSLEMTCNKDLYSSVLHSNRIYVIGGRLNWISIDTVEYFEPEKMKWIDAQKLLQQIRGHDSVIVDEIIYAVGDCDSNKFQRFDPREGKWSFLADIPTRTFDTALSVFEYAITCSEGGNVQPLCQVYNIKNNKWDKLANLTIPVSGARSMENETSIIVAGGFKIDQIQSYNKNNKTWSIMNIKLPHKNGFSSKIWL</sequence>
<reference evidence="2" key="1">
    <citation type="submission" date="2016-11" db="UniProtKB">
        <authorList>
            <consortium name="WormBaseParasite"/>
        </authorList>
    </citation>
    <scope>IDENTIFICATION</scope>
    <source>
        <strain evidence="2">KR3021</strain>
    </source>
</reference>
<proteinExistence type="predicted"/>
<accession>A0AC35TNN8</accession>
<evidence type="ECO:0000313" key="2">
    <source>
        <dbReference type="WBParaSite" id="RSKR_0000277600.1"/>
    </source>
</evidence>
<protein>
    <submittedName>
        <fullName evidence="2">BTB domain-containing protein</fullName>
    </submittedName>
</protein>
<name>A0AC35TNN8_9BILA</name>
<organism evidence="1 2">
    <name type="scientific">Rhabditophanes sp. KR3021</name>
    <dbReference type="NCBI Taxonomy" id="114890"/>
    <lineage>
        <taxon>Eukaryota</taxon>
        <taxon>Metazoa</taxon>
        <taxon>Ecdysozoa</taxon>
        <taxon>Nematoda</taxon>
        <taxon>Chromadorea</taxon>
        <taxon>Rhabditida</taxon>
        <taxon>Tylenchina</taxon>
        <taxon>Panagrolaimomorpha</taxon>
        <taxon>Strongyloidoidea</taxon>
        <taxon>Alloionematidae</taxon>
        <taxon>Rhabditophanes</taxon>
    </lineage>
</organism>
<dbReference type="Proteomes" id="UP000095286">
    <property type="component" value="Unplaced"/>
</dbReference>